<sequence>MGKALYELRKQYAMKWKMGKYLIDGCCFH</sequence>
<proteinExistence type="predicted"/>
<accession>A0A9P1PWK4</accession>
<dbReference type="AlphaFoldDB" id="A0A9P1PWK4"/>
<organism evidence="1 2">
    <name type="scientific">Yersinia enterocolitica</name>
    <dbReference type="NCBI Taxonomy" id="630"/>
    <lineage>
        <taxon>Bacteria</taxon>
        <taxon>Pseudomonadati</taxon>
        <taxon>Pseudomonadota</taxon>
        <taxon>Gammaproteobacteria</taxon>
        <taxon>Enterobacterales</taxon>
        <taxon>Yersiniaceae</taxon>
        <taxon>Yersinia</taxon>
    </lineage>
</organism>
<evidence type="ECO:0000313" key="2">
    <source>
        <dbReference type="Proteomes" id="UP000041356"/>
    </source>
</evidence>
<comment type="caution">
    <text evidence="1">The sequence shown here is derived from an EMBL/GenBank/DDBJ whole genome shotgun (WGS) entry which is preliminary data.</text>
</comment>
<evidence type="ECO:0000313" key="1">
    <source>
        <dbReference type="EMBL" id="CNF88544.1"/>
    </source>
</evidence>
<gene>
    <name evidence="1" type="ORF">ERS137939_02674</name>
</gene>
<reference evidence="1 2" key="1">
    <citation type="submission" date="2015-03" db="EMBL/GenBank/DDBJ databases">
        <authorList>
            <consortium name="Pathogen Informatics"/>
            <person name="Murphy D."/>
        </authorList>
    </citation>
    <scope>NUCLEOTIDE SEQUENCE [LARGE SCALE GENOMIC DNA]</scope>
    <source>
        <strain evidence="1 2">IP27818</strain>
    </source>
</reference>
<protein>
    <submittedName>
        <fullName evidence="1">Uncharacterized protein</fullName>
    </submittedName>
</protein>
<dbReference type="Proteomes" id="UP000041356">
    <property type="component" value="Unassembled WGS sequence"/>
</dbReference>
<dbReference type="EMBL" id="CPZF01000006">
    <property type="protein sequence ID" value="CNF88544.1"/>
    <property type="molecule type" value="Genomic_DNA"/>
</dbReference>
<name>A0A9P1PWK4_YEREN</name>